<reference evidence="2" key="1">
    <citation type="submission" date="2021-05" db="EMBL/GenBank/DDBJ databases">
        <title>A free-living protist that lacks canonical eukaryotic 1 DNA replication and segregation systems.</title>
        <authorList>
            <person name="Salas-Leiva D.E."/>
            <person name="Tromer E.C."/>
            <person name="Curtis B.A."/>
            <person name="Jerlstrom-Hultqvist J."/>
            <person name="Kolisko M."/>
            <person name="Yi Z."/>
            <person name="Salas-Leiva J.S."/>
            <person name="Gallot-Lavallee L."/>
            <person name="Kops G.J.P.L."/>
            <person name="Archibald J.M."/>
            <person name="Simpson A.G.B."/>
            <person name="Roger A.J."/>
        </authorList>
    </citation>
    <scope>NUCLEOTIDE SEQUENCE</scope>
    <source>
        <strain evidence="2">BICM</strain>
    </source>
</reference>
<keyword evidence="3" id="KW-1185">Reference proteome</keyword>
<dbReference type="AlphaFoldDB" id="A0A8J6AZX4"/>
<feature type="compositionally biased region" description="Low complexity" evidence="1">
    <location>
        <begin position="311"/>
        <end position="346"/>
    </location>
</feature>
<dbReference type="InterPro" id="IPR008936">
    <property type="entry name" value="Rho_GTPase_activation_prot"/>
</dbReference>
<proteinExistence type="predicted"/>
<dbReference type="PANTHER" id="PTHR24216">
    <property type="entry name" value="PAXILLIN-RELATED"/>
    <property type="match status" value="1"/>
</dbReference>
<comment type="caution">
    <text evidence="2">The sequence shown here is derived from an EMBL/GenBank/DDBJ whole genome shotgun (WGS) entry which is preliminary data.</text>
</comment>
<name>A0A8J6AZX4_9EUKA</name>
<feature type="compositionally biased region" description="Basic and acidic residues" evidence="1">
    <location>
        <begin position="1111"/>
        <end position="1121"/>
    </location>
</feature>
<feature type="region of interest" description="Disordered" evidence="1">
    <location>
        <begin position="486"/>
        <end position="506"/>
    </location>
</feature>
<evidence type="ECO:0000256" key="1">
    <source>
        <dbReference type="SAM" id="MobiDB-lite"/>
    </source>
</evidence>
<feature type="region of interest" description="Disordered" evidence="1">
    <location>
        <begin position="311"/>
        <end position="412"/>
    </location>
</feature>
<evidence type="ECO:0000313" key="3">
    <source>
        <dbReference type="Proteomes" id="UP000717585"/>
    </source>
</evidence>
<evidence type="ECO:0000313" key="2">
    <source>
        <dbReference type="EMBL" id="KAG9395445.1"/>
    </source>
</evidence>
<dbReference type="EMBL" id="JAHDYR010000011">
    <property type="protein sequence ID" value="KAG9395445.1"/>
    <property type="molecule type" value="Genomic_DNA"/>
</dbReference>
<sequence>MFPGRFKIANQNTFHRVSPKTTVPPSISSSSASSSRKNTFSSLPNEAFRNEPSSYEHRMSVDQLSQPAPSSLNFTRPHPFDSLVPNNAPSSLPADTTSFTPPTGFDPTSPVSDQEDSYLHMRSASQLDQADVYGHEFQDSYQDSDVHDTLSVLSGANDSPRRQSTVEEVNFFIDDAETIKDELCNAITHARRRRGYPTVWLYTLSEDLRRVARGELKGIRRPRGFISSQMKRFDYDNMKTEDIIADIIEDPMVTLPMDIPEKAYCNLHFAVGVTARDEHARVLIAALYCRAEADTGGVAIALARDFPTIPGLPSASPSPSPESTQRSSSLQNTRQPQPYQYSAQQQHSDTAPQPARVDALVRTPTRERAPSIPVVTSPDSKQTSPELQQPYHTHDEPLSPVVSAQPDREPEPYPYPQHTSPLANGVTVIGTEHAAPAPAQLSSHDRDIQSEIATMRAQLEALEMEFMPSDPPSLSSTMDHTATIRTPTQPKPTGPGPATMDQSKSVRRELVDVVETVRVGLDGLPTQDEMTHRVEAVERQIKTLAGLHRDRLEVLAGIPAAQRIGAHGDVTMAESALIDTMDPSGLDAGSSARAGPNQHVDSRLERYASLLAALVERPDTLAHLAQRTTGTTRERVLALALFRVANHDLAPPQRAVKVVTSVASLALPQQLLLPPTSIPDPSSALTVALRHLAQRSDVMGFLRVGLDQALSDIAADTVLPMFKANLESKNFACLSQLKSVSRLCAEAVTSRHSRAAIPAVISDLARSLLDLITNIAPSDTDIVLKIYRACFAYILFVAPAESLLAKLPNPGRANARLVLELVAAAALPVGSTFAFQSFKDAPWIQRLHPLIEAIRPAMEAFIDDLTRESEPSLLNACPFAGNTIVVTAADLVFLHRTLAAHGDIPVLPGTMRQAMHALGPSLPSAPVRRSECPVYVVDVPLNTPLPAPHDVCKIKKLLIEAPSIVDRLDTVGSDADTANAQRAVRALSTMADSIRLNTAMYDALGDLTQFLNRRADRLRNDLGDVRLTQRASIKDTTLSMTPQATPTMTIGPVSQPLARHTLDLTDTPGSTPVSTPAPPMADPQPNGNSFIVGMTLNSVPDPASSPSCPGKPEKLTRKSRR</sequence>
<dbReference type="Proteomes" id="UP000717585">
    <property type="component" value="Unassembled WGS sequence"/>
</dbReference>
<protein>
    <submittedName>
        <fullName evidence="2">Uncharacterized protein</fullName>
    </submittedName>
</protein>
<feature type="compositionally biased region" description="Low complexity" evidence="1">
    <location>
        <begin position="19"/>
        <end position="42"/>
    </location>
</feature>
<feature type="compositionally biased region" description="Polar residues" evidence="1">
    <location>
        <begin position="84"/>
        <end position="101"/>
    </location>
</feature>
<feature type="compositionally biased region" description="Polar residues" evidence="1">
    <location>
        <begin position="62"/>
        <end position="74"/>
    </location>
</feature>
<dbReference type="PANTHER" id="PTHR24216:SF65">
    <property type="entry name" value="PAXILLIN-LIKE PROTEIN 1"/>
    <property type="match status" value="1"/>
</dbReference>
<feature type="region of interest" description="Disordered" evidence="1">
    <location>
        <begin position="1063"/>
        <end position="1121"/>
    </location>
</feature>
<gene>
    <name evidence="2" type="ORF">J8273_3012</name>
</gene>
<accession>A0A8J6AZX4</accession>
<feature type="compositionally biased region" description="Polar residues" evidence="1">
    <location>
        <begin position="377"/>
        <end position="391"/>
    </location>
</feature>
<dbReference type="SUPFAM" id="SSF48350">
    <property type="entry name" value="GTPase activation domain, GAP"/>
    <property type="match status" value="1"/>
</dbReference>
<organism evidence="2 3">
    <name type="scientific">Carpediemonas membranifera</name>
    <dbReference type="NCBI Taxonomy" id="201153"/>
    <lineage>
        <taxon>Eukaryota</taxon>
        <taxon>Metamonada</taxon>
        <taxon>Carpediemonas-like organisms</taxon>
        <taxon>Carpediemonas</taxon>
    </lineage>
</organism>
<feature type="region of interest" description="Disordered" evidence="1">
    <location>
        <begin position="8"/>
        <end position="117"/>
    </location>
</feature>